<dbReference type="Pfam" id="PF00892">
    <property type="entry name" value="EamA"/>
    <property type="match status" value="1"/>
</dbReference>
<gene>
    <name evidence="8" type="ORF">V6N11_015537</name>
</gene>
<dbReference type="EMBL" id="JBBPBN010000004">
    <property type="protein sequence ID" value="KAK9040374.1"/>
    <property type="molecule type" value="Genomic_DNA"/>
</dbReference>
<comment type="subcellular location">
    <subcellularLocation>
        <location evidence="1 6">Membrane</location>
        <topology evidence="1 6">Multi-pass membrane protein</topology>
    </subcellularLocation>
</comment>
<comment type="similarity">
    <text evidence="2 6">Belongs to the drug/metabolite transporter (DMT) superfamily. Plant drug/metabolite exporter (P-DME) (TC 2.A.7.4) family.</text>
</comment>
<feature type="transmembrane region" description="Helical" evidence="6">
    <location>
        <begin position="207"/>
        <end position="228"/>
    </location>
</feature>
<evidence type="ECO:0000256" key="5">
    <source>
        <dbReference type="ARBA" id="ARBA00023136"/>
    </source>
</evidence>
<dbReference type="InterPro" id="IPR030184">
    <property type="entry name" value="WAT1-related"/>
</dbReference>
<comment type="caution">
    <text evidence="8">The sequence shown here is derived from an EMBL/GenBank/DDBJ whole genome shotgun (WGS) entry which is preliminary data.</text>
</comment>
<evidence type="ECO:0000256" key="4">
    <source>
        <dbReference type="ARBA" id="ARBA00022989"/>
    </source>
</evidence>
<evidence type="ECO:0000256" key="1">
    <source>
        <dbReference type="ARBA" id="ARBA00004141"/>
    </source>
</evidence>
<protein>
    <recommendedName>
        <fullName evidence="6">WAT1-related protein</fullName>
    </recommendedName>
</protein>
<evidence type="ECO:0000256" key="3">
    <source>
        <dbReference type="ARBA" id="ARBA00022692"/>
    </source>
</evidence>
<accession>A0ABR2TSW0</accession>
<keyword evidence="9" id="KW-1185">Reference proteome</keyword>
<keyword evidence="3 6" id="KW-0812">Transmembrane</keyword>
<evidence type="ECO:0000313" key="8">
    <source>
        <dbReference type="EMBL" id="KAK9040374.1"/>
    </source>
</evidence>
<dbReference type="Proteomes" id="UP001396334">
    <property type="component" value="Unassembled WGS sequence"/>
</dbReference>
<evidence type="ECO:0000259" key="7">
    <source>
        <dbReference type="Pfam" id="PF00892"/>
    </source>
</evidence>
<dbReference type="PANTHER" id="PTHR31218">
    <property type="entry name" value="WAT1-RELATED PROTEIN"/>
    <property type="match status" value="1"/>
</dbReference>
<evidence type="ECO:0000313" key="9">
    <source>
        <dbReference type="Proteomes" id="UP001396334"/>
    </source>
</evidence>
<dbReference type="InterPro" id="IPR000620">
    <property type="entry name" value="EamA_dom"/>
</dbReference>
<proteinExistence type="inferred from homology"/>
<name>A0ABR2TSW0_9ROSI</name>
<keyword evidence="5 6" id="KW-0472">Membrane</keyword>
<feature type="transmembrane region" description="Helical" evidence="6">
    <location>
        <begin position="61"/>
        <end position="82"/>
    </location>
</feature>
<feature type="transmembrane region" description="Helical" evidence="6">
    <location>
        <begin position="240"/>
        <end position="261"/>
    </location>
</feature>
<feature type="transmembrane region" description="Helical" evidence="6">
    <location>
        <begin position="33"/>
        <end position="54"/>
    </location>
</feature>
<evidence type="ECO:0000256" key="6">
    <source>
        <dbReference type="RuleBase" id="RU363077"/>
    </source>
</evidence>
<reference evidence="8 9" key="1">
    <citation type="journal article" date="2024" name="G3 (Bethesda)">
        <title>Genome assembly of Hibiscus sabdariffa L. provides insights into metabolisms of medicinal natural products.</title>
        <authorList>
            <person name="Kim T."/>
        </authorList>
    </citation>
    <scope>NUCLEOTIDE SEQUENCE [LARGE SCALE GENOMIC DNA]</scope>
    <source>
        <strain evidence="8">TK-2024</strain>
        <tissue evidence="8">Old leaves</tissue>
    </source>
</reference>
<feature type="transmembrane region" description="Helical" evidence="6">
    <location>
        <begin position="303"/>
        <end position="324"/>
    </location>
</feature>
<keyword evidence="4 6" id="KW-1133">Transmembrane helix</keyword>
<feature type="transmembrane region" description="Helical" evidence="6">
    <location>
        <begin position="94"/>
        <end position="118"/>
    </location>
</feature>
<organism evidence="8 9">
    <name type="scientific">Hibiscus sabdariffa</name>
    <name type="common">roselle</name>
    <dbReference type="NCBI Taxonomy" id="183260"/>
    <lineage>
        <taxon>Eukaryota</taxon>
        <taxon>Viridiplantae</taxon>
        <taxon>Streptophyta</taxon>
        <taxon>Embryophyta</taxon>
        <taxon>Tracheophyta</taxon>
        <taxon>Spermatophyta</taxon>
        <taxon>Magnoliopsida</taxon>
        <taxon>eudicotyledons</taxon>
        <taxon>Gunneridae</taxon>
        <taxon>Pentapetalae</taxon>
        <taxon>rosids</taxon>
        <taxon>malvids</taxon>
        <taxon>Malvales</taxon>
        <taxon>Malvaceae</taxon>
        <taxon>Malvoideae</taxon>
        <taxon>Hibiscus</taxon>
    </lineage>
</organism>
<feature type="domain" description="EamA" evidence="7">
    <location>
        <begin position="20"/>
        <end position="114"/>
    </location>
</feature>
<feature type="transmembrane region" description="Helical" evidence="6">
    <location>
        <begin position="267"/>
        <end position="291"/>
    </location>
</feature>
<evidence type="ECO:0000256" key="2">
    <source>
        <dbReference type="ARBA" id="ARBA00007635"/>
    </source>
</evidence>
<sequence>MEAFPSLAMVAVECSNVVISILFKAASLKGLSYYIFTAYCYVLATLVFIPLFFFRNTVFPAWNFPLISLLCLHGITGFIGSICQNKGIELGSPILASAISNLTPAFTFILAVSFRFLIPSSLVYSIHIGEINQLVFEHCHTTRMERVELRRAATQAKIIGTITSISGAFVMIFYKGPMVIPSAAWTPLSSSSDVQLQRPLESSQSNWITGGILEAIAYLLYSYSYIILAQIMEIYSDEIAVTFFYNLSVVILAIPACLIAEPQLSSWMLTSSTSVAAVLYTGIFGFSFSAVVHTWGVRLKGPVYVASFAPASIVIAAVMSAMFLGEAIYLGR</sequence>
<feature type="transmembrane region" description="Helical" evidence="6">
    <location>
        <begin position="156"/>
        <end position="174"/>
    </location>
</feature>